<evidence type="ECO:0000256" key="11">
    <source>
        <dbReference type="ARBA" id="ARBA00023136"/>
    </source>
</evidence>
<keyword evidence="10" id="KW-0443">Lipid metabolism</keyword>
<keyword evidence="5" id="KW-0808">Transferase</keyword>
<evidence type="ECO:0000256" key="3">
    <source>
        <dbReference type="ARBA" id="ARBA00008661"/>
    </source>
</evidence>
<keyword evidence="7 13" id="KW-0735">Signal-anchor</keyword>
<keyword evidence="8 13" id="KW-1133">Transmembrane helix</keyword>
<dbReference type="Pfam" id="PF01762">
    <property type="entry name" value="Galactosyl_T"/>
    <property type="match status" value="1"/>
</dbReference>
<evidence type="ECO:0000256" key="6">
    <source>
        <dbReference type="ARBA" id="ARBA00022692"/>
    </source>
</evidence>
<keyword evidence="6 13" id="KW-0812">Transmembrane</keyword>
<keyword evidence="12" id="KW-0325">Glycoprotein</keyword>
<dbReference type="FunFam" id="3.90.550.50:FF:000001">
    <property type="entry name" value="Hexosyltransferase"/>
    <property type="match status" value="1"/>
</dbReference>
<accession>A0AAQ5ZY35</accession>
<dbReference type="GO" id="GO:0006629">
    <property type="term" value="P:lipid metabolic process"/>
    <property type="evidence" value="ECO:0007669"/>
    <property type="project" value="UniProtKB-KW"/>
</dbReference>
<dbReference type="GO" id="GO:0000139">
    <property type="term" value="C:Golgi membrane"/>
    <property type="evidence" value="ECO:0007669"/>
    <property type="project" value="UniProtKB-SubCell"/>
</dbReference>
<evidence type="ECO:0000256" key="13">
    <source>
        <dbReference type="RuleBase" id="RU363063"/>
    </source>
</evidence>
<keyword evidence="4 13" id="KW-0328">Glycosyltransferase</keyword>
<dbReference type="Proteomes" id="UP001501940">
    <property type="component" value="Chromosome 13"/>
</dbReference>
<reference evidence="14" key="2">
    <citation type="submission" date="2025-08" db="UniProtKB">
        <authorList>
            <consortium name="Ensembl"/>
        </authorList>
    </citation>
    <scope>IDENTIFICATION</scope>
</reference>
<reference evidence="14" key="3">
    <citation type="submission" date="2025-09" db="UniProtKB">
        <authorList>
            <consortium name="Ensembl"/>
        </authorList>
    </citation>
    <scope>IDENTIFICATION</scope>
</reference>
<organism evidence="14 15">
    <name type="scientific">Amphiprion ocellaris</name>
    <name type="common">Clown anemonefish</name>
    <dbReference type="NCBI Taxonomy" id="80972"/>
    <lineage>
        <taxon>Eukaryota</taxon>
        <taxon>Metazoa</taxon>
        <taxon>Chordata</taxon>
        <taxon>Craniata</taxon>
        <taxon>Vertebrata</taxon>
        <taxon>Euteleostomi</taxon>
        <taxon>Actinopterygii</taxon>
        <taxon>Neopterygii</taxon>
        <taxon>Teleostei</taxon>
        <taxon>Neoteleostei</taxon>
        <taxon>Acanthomorphata</taxon>
        <taxon>Ovalentaria</taxon>
        <taxon>Pomacentridae</taxon>
        <taxon>Amphiprion</taxon>
    </lineage>
</organism>
<evidence type="ECO:0000256" key="4">
    <source>
        <dbReference type="ARBA" id="ARBA00022676"/>
    </source>
</evidence>
<evidence type="ECO:0000256" key="2">
    <source>
        <dbReference type="ARBA" id="ARBA00004922"/>
    </source>
</evidence>
<dbReference type="KEGG" id="aoce:111566488"/>
<dbReference type="InterPro" id="IPR002659">
    <property type="entry name" value="Glyco_trans_31"/>
</dbReference>
<evidence type="ECO:0000313" key="15">
    <source>
        <dbReference type="Proteomes" id="UP001501940"/>
    </source>
</evidence>
<evidence type="ECO:0000256" key="8">
    <source>
        <dbReference type="ARBA" id="ARBA00022989"/>
    </source>
</evidence>
<feature type="transmembrane region" description="Helical" evidence="13">
    <location>
        <begin position="60"/>
        <end position="78"/>
    </location>
</feature>
<reference evidence="14 15" key="1">
    <citation type="submission" date="2022-01" db="EMBL/GenBank/DDBJ databases">
        <title>A chromosome-scale genome assembly of the false clownfish, Amphiprion ocellaris.</title>
        <authorList>
            <person name="Ryu T."/>
        </authorList>
    </citation>
    <scope>NUCLEOTIDE SEQUENCE [LARGE SCALE GENOMIC DNA]</scope>
</reference>
<evidence type="ECO:0000256" key="12">
    <source>
        <dbReference type="ARBA" id="ARBA00023180"/>
    </source>
</evidence>
<keyword evidence="15" id="KW-1185">Reference proteome</keyword>
<dbReference type="AlphaFoldDB" id="A0AAQ5ZY35"/>
<comment type="subcellular location">
    <subcellularLocation>
        <location evidence="1 13">Golgi apparatus membrane</location>
        <topology evidence="1 13">Single-pass type II membrane protein</topology>
    </subcellularLocation>
</comment>
<keyword evidence="9 13" id="KW-0333">Golgi apparatus</keyword>
<name>A0AAQ5ZY35_AMPOC</name>
<comment type="pathway">
    <text evidence="2">Protein modification; protein glycosylation.</text>
</comment>
<dbReference type="GO" id="GO:0008499">
    <property type="term" value="F:N-acetyl-beta-D-glucosaminide beta-(1,3)-galactosyltransferase activity"/>
    <property type="evidence" value="ECO:0007669"/>
    <property type="project" value="TreeGrafter"/>
</dbReference>
<dbReference type="Gene3D" id="3.90.550.50">
    <property type="match status" value="1"/>
</dbReference>
<evidence type="ECO:0000313" key="14">
    <source>
        <dbReference type="Ensembl" id="ENSAOCP00000069959.1"/>
    </source>
</evidence>
<dbReference type="RefSeq" id="XP_023122871.3">
    <property type="nucleotide sequence ID" value="XM_023267103.3"/>
</dbReference>
<dbReference type="Ensembl" id="ENSAOCT00000062644.1">
    <property type="protein sequence ID" value="ENSAOCP00000069959.1"/>
    <property type="gene ID" value="ENSAOCG00000026121.1"/>
</dbReference>
<dbReference type="GeneID" id="111566488"/>
<dbReference type="PANTHER" id="PTHR11214:SF115">
    <property type="entry name" value="HEXOSYLTRANSFERASE"/>
    <property type="match status" value="1"/>
</dbReference>
<keyword evidence="11 13" id="KW-0472">Membrane</keyword>
<evidence type="ECO:0000256" key="10">
    <source>
        <dbReference type="ARBA" id="ARBA00023098"/>
    </source>
</evidence>
<sequence length="393" mass="44984">MIDSVIQTTKKWNSQTCFLVTHCLLELKTVSFKAILCLLKMPENSICKGEKTPWTRLRQWLCFLTLIIVMTTSLFIFYNSSFQVSWPLNFWTTSSWPSQSYNNVTPSAGSVPPLQYFVAYPHQYKFIVDEPIRCLKESPFLVLMVPVAPHNREARDIIRNTWGKETTVLGQEVSHYFLLGLSKEEDGLEDLQEQVLQESRTHHDILQSDFLDSYNNLTIKTMVMFEWLSTHCPNTTYAMKIDSDMFLNVQNLIDMLLKAPKCLYMTGMMARGAPVLRDHTSKWFLPYSAFPESTYPPYVLGMGYVFSLDLPKKILEASAHVKAVYIEDVYVGLCMKHAGLTPTDPPHGGLFRTTVPSFTNSCYWTSVITTILQNSNQLLNVWGIYQTQAHSGC</sequence>
<proteinExistence type="inferred from homology"/>
<dbReference type="GeneTree" id="ENSGT00940000163421"/>
<evidence type="ECO:0000256" key="1">
    <source>
        <dbReference type="ARBA" id="ARBA00004323"/>
    </source>
</evidence>
<dbReference type="GO" id="GO:0006493">
    <property type="term" value="P:protein O-linked glycosylation"/>
    <property type="evidence" value="ECO:0007669"/>
    <property type="project" value="TreeGrafter"/>
</dbReference>
<comment type="similarity">
    <text evidence="3 13">Belongs to the glycosyltransferase 31 family.</text>
</comment>
<evidence type="ECO:0000256" key="9">
    <source>
        <dbReference type="ARBA" id="ARBA00023034"/>
    </source>
</evidence>
<dbReference type="EC" id="2.4.1.-" evidence="13"/>
<dbReference type="PANTHER" id="PTHR11214">
    <property type="entry name" value="BETA-1,3-N-ACETYLGLUCOSAMINYLTRANSFERASE"/>
    <property type="match status" value="1"/>
</dbReference>
<evidence type="ECO:0000256" key="7">
    <source>
        <dbReference type="ARBA" id="ARBA00022968"/>
    </source>
</evidence>
<protein>
    <recommendedName>
        <fullName evidence="13">Hexosyltransferase</fullName>
        <ecNumber evidence="13">2.4.1.-</ecNumber>
    </recommendedName>
</protein>
<evidence type="ECO:0000256" key="5">
    <source>
        <dbReference type="ARBA" id="ARBA00022679"/>
    </source>
</evidence>